<dbReference type="Proteomes" id="UP001174694">
    <property type="component" value="Unassembled WGS sequence"/>
</dbReference>
<dbReference type="PANTHER" id="PTHR10622:SF10">
    <property type="entry name" value="HET DOMAIN-CONTAINING PROTEIN"/>
    <property type="match status" value="1"/>
</dbReference>
<sequence>MRLLDVESRELEEFVDETVVPPYAILSHRWEDDEVLFQDLARGTAAHKKGYQKLYNFCLVAQKEGFLYAWIDTCCIDKSSSAELSEAINSMFRWYQQADTCFAYLNDCSYEVVSQSGSTQFQESKWFTRGWTLQELLAPMDVVFLSVEWREFGTRRGLCQEISDITKINKRVLLHPKGLNEFCVAQKLSWAATRETAKPEDRAYSLMGLFGVHMPLLYGEGDRAFLRLQLEILQQSNDQSILAWRCDDGMHFRLASSLLARSPDDFKGCHDMKHTTRPRYIDGDMAQTGFVSGTAKLPQEVVGPYIKINALSIDIGPANESSFLSASAPTFIDFCL</sequence>
<name>A0AA38RMG6_9PEZI</name>
<protein>
    <submittedName>
        <fullName evidence="2">HET domain-containing protein</fullName>
    </submittedName>
</protein>
<gene>
    <name evidence="2" type="ORF">NKR23_g7238</name>
</gene>
<organism evidence="2 3">
    <name type="scientific">Pleurostoma richardsiae</name>
    <dbReference type="NCBI Taxonomy" id="41990"/>
    <lineage>
        <taxon>Eukaryota</taxon>
        <taxon>Fungi</taxon>
        <taxon>Dikarya</taxon>
        <taxon>Ascomycota</taxon>
        <taxon>Pezizomycotina</taxon>
        <taxon>Sordariomycetes</taxon>
        <taxon>Sordariomycetidae</taxon>
        <taxon>Calosphaeriales</taxon>
        <taxon>Pleurostomataceae</taxon>
        <taxon>Pleurostoma</taxon>
    </lineage>
</organism>
<keyword evidence="3" id="KW-1185">Reference proteome</keyword>
<dbReference type="InterPro" id="IPR010730">
    <property type="entry name" value="HET"/>
</dbReference>
<evidence type="ECO:0000259" key="1">
    <source>
        <dbReference type="Pfam" id="PF06985"/>
    </source>
</evidence>
<comment type="caution">
    <text evidence="2">The sequence shown here is derived from an EMBL/GenBank/DDBJ whole genome shotgun (WGS) entry which is preliminary data.</text>
</comment>
<reference evidence="2" key="1">
    <citation type="submission" date="2022-07" db="EMBL/GenBank/DDBJ databases">
        <title>Fungi with potential for degradation of polypropylene.</title>
        <authorList>
            <person name="Gostincar C."/>
        </authorList>
    </citation>
    <scope>NUCLEOTIDE SEQUENCE</scope>
    <source>
        <strain evidence="2">EXF-13308</strain>
    </source>
</reference>
<dbReference type="AlphaFoldDB" id="A0AA38RMG6"/>
<evidence type="ECO:0000313" key="2">
    <source>
        <dbReference type="EMBL" id="KAJ9142509.1"/>
    </source>
</evidence>
<proteinExistence type="predicted"/>
<feature type="domain" description="Heterokaryon incompatibility" evidence="1">
    <location>
        <begin position="23"/>
        <end position="108"/>
    </location>
</feature>
<dbReference type="EMBL" id="JANBVO010000022">
    <property type="protein sequence ID" value="KAJ9142509.1"/>
    <property type="molecule type" value="Genomic_DNA"/>
</dbReference>
<accession>A0AA38RMG6</accession>
<evidence type="ECO:0000313" key="3">
    <source>
        <dbReference type="Proteomes" id="UP001174694"/>
    </source>
</evidence>
<dbReference type="PANTHER" id="PTHR10622">
    <property type="entry name" value="HET DOMAIN-CONTAINING PROTEIN"/>
    <property type="match status" value="1"/>
</dbReference>
<dbReference type="Pfam" id="PF06985">
    <property type="entry name" value="HET"/>
    <property type="match status" value="1"/>
</dbReference>